<keyword evidence="2" id="KW-0238">DNA-binding</keyword>
<dbReference type="InterPro" id="IPR011711">
    <property type="entry name" value="GntR_C"/>
</dbReference>
<evidence type="ECO:0000256" key="2">
    <source>
        <dbReference type="ARBA" id="ARBA00023125"/>
    </source>
</evidence>
<keyword evidence="6" id="KW-1185">Reference proteome</keyword>
<dbReference type="SMART" id="SM00895">
    <property type="entry name" value="FCD"/>
    <property type="match status" value="1"/>
</dbReference>
<evidence type="ECO:0000259" key="4">
    <source>
        <dbReference type="PROSITE" id="PS50949"/>
    </source>
</evidence>
<evidence type="ECO:0000313" key="6">
    <source>
        <dbReference type="Proteomes" id="UP001209803"/>
    </source>
</evidence>
<dbReference type="CDD" id="cd07377">
    <property type="entry name" value="WHTH_GntR"/>
    <property type="match status" value="1"/>
</dbReference>
<dbReference type="PANTHER" id="PTHR43537">
    <property type="entry name" value="TRANSCRIPTIONAL REGULATOR, GNTR FAMILY"/>
    <property type="match status" value="1"/>
</dbReference>
<protein>
    <submittedName>
        <fullName evidence="5">GntR family transcriptional regulator</fullName>
    </submittedName>
</protein>
<dbReference type="Pfam" id="PF00392">
    <property type="entry name" value="GntR"/>
    <property type="match status" value="1"/>
</dbReference>
<dbReference type="Pfam" id="PF07729">
    <property type="entry name" value="FCD"/>
    <property type="match status" value="1"/>
</dbReference>
<dbReference type="SMART" id="SM00345">
    <property type="entry name" value="HTH_GNTR"/>
    <property type="match status" value="1"/>
</dbReference>
<name>A0ABY8F5P6_9HYPH</name>
<gene>
    <name evidence="5" type="ORF">K1718_05525</name>
</gene>
<proteinExistence type="predicted"/>
<sequence length="215" mass="24014">MTSDVSQSTQAYRDLEEDIVTLKLKPGEAVTETYLTQRLGMGRTPIREALQRLSWEGLLTIRPRLGVIVADMNPADFVKVLEARHALERLMAGSAARLASQQERQALEKCAEEMREAASVPDVEAYLRLDKAFDEVVAQAACNPFAAKALAPLQSHSRRFWYRHFGQTDLNPAAWSHLEVMQAIAAGDEPSAMEHAENLMLYLRRHAMSLLSGHS</sequence>
<dbReference type="InterPro" id="IPR036388">
    <property type="entry name" value="WH-like_DNA-bd_sf"/>
</dbReference>
<dbReference type="Proteomes" id="UP001209803">
    <property type="component" value="Chromosome"/>
</dbReference>
<evidence type="ECO:0000256" key="3">
    <source>
        <dbReference type="ARBA" id="ARBA00023163"/>
    </source>
</evidence>
<dbReference type="SUPFAM" id="SSF46785">
    <property type="entry name" value="Winged helix' DNA-binding domain"/>
    <property type="match status" value="1"/>
</dbReference>
<organism evidence="5 6">
    <name type="scientific">Roseibium porphyridii</name>
    <dbReference type="NCBI Taxonomy" id="2866279"/>
    <lineage>
        <taxon>Bacteria</taxon>
        <taxon>Pseudomonadati</taxon>
        <taxon>Pseudomonadota</taxon>
        <taxon>Alphaproteobacteria</taxon>
        <taxon>Hyphomicrobiales</taxon>
        <taxon>Stappiaceae</taxon>
        <taxon>Roseibium</taxon>
    </lineage>
</organism>
<dbReference type="RefSeq" id="WP_265682898.1">
    <property type="nucleotide sequence ID" value="NZ_CP120863.1"/>
</dbReference>
<dbReference type="SUPFAM" id="SSF48008">
    <property type="entry name" value="GntR ligand-binding domain-like"/>
    <property type="match status" value="1"/>
</dbReference>
<accession>A0ABY8F5P6</accession>
<dbReference type="PANTHER" id="PTHR43537:SF5">
    <property type="entry name" value="UXU OPERON TRANSCRIPTIONAL REGULATOR"/>
    <property type="match status" value="1"/>
</dbReference>
<dbReference type="InterPro" id="IPR008920">
    <property type="entry name" value="TF_FadR/GntR_C"/>
</dbReference>
<dbReference type="InterPro" id="IPR000524">
    <property type="entry name" value="Tscrpt_reg_HTH_GntR"/>
</dbReference>
<reference evidence="5 6" key="1">
    <citation type="submission" date="2023-03" db="EMBL/GenBank/DDBJ databases">
        <title>Roseibium porphyridii sp. nov. and Roseibium rhodosorbium sp. nov. isolated from marine algae, Porphyridium cruentum and Rhodosorus marinus, respectively.</title>
        <authorList>
            <person name="Lee M.W."/>
            <person name="Choi B.J."/>
            <person name="Lee J.K."/>
            <person name="Choi D.G."/>
            <person name="Baek J.H."/>
            <person name="Bayburt H."/>
            <person name="Kim J.M."/>
            <person name="Han D.M."/>
            <person name="Kim K.H."/>
            <person name="Jeon C.O."/>
        </authorList>
    </citation>
    <scope>NUCLEOTIDE SEQUENCE [LARGE SCALE GENOMIC DNA]</scope>
    <source>
        <strain evidence="5 6">KMA01</strain>
    </source>
</reference>
<evidence type="ECO:0000256" key="1">
    <source>
        <dbReference type="ARBA" id="ARBA00023015"/>
    </source>
</evidence>
<keyword evidence="3" id="KW-0804">Transcription</keyword>
<keyword evidence="1" id="KW-0805">Transcription regulation</keyword>
<dbReference type="EMBL" id="CP120863">
    <property type="protein sequence ID" value="WFE90806.1"/>
    <property type="molecule type" value="Genomic_DNA"/>
</dbReference>
<dbReference type="InterPro" id="IPR036390">
    <property type="entry name" value="WH_DNA-bd_sf"/>
</dbReference>
<feature type="domain" description="HTH gntR-type" evidence="4">
    <location>
        <begin position="5"/>
        <end position="72"/>
    </location>
</feature>
<dbReference type="Gene3D" id="1.20.120.530">
    <property type="entry name" value="GntR ligand-binding domain-like"/>
    <property type="match status" value="1"/>
</dbReference>
<dbReference type="PROSITE" id="PS50949">
    <property type="entry name" value="HTH_GNTR"/>
    <property type="match status" value="1"/>
</dbReference>
<evidence type="ECO:0000313" key="5">
    <source>
        <dbReference type="EMBL" id="WFE90806.1"/>
    </source>
</evidence>
<dbReference type="Gene3D" id="1.10.10.10">
    <property type="entry name" value="Winged helix-like DNA-binding domain superfamily/Winged helix DNA-binding domain"/>
    <property type="match status" value="1"/>
</dbReference>